<protein>
    <submittedName>
        <fullName evidence="2">Uncharacterized protein</fullName>
    </submittedName>
</protein>
<dbReference type="Proteomes" id="UP000245998">
    <property type="component" value="Unassembled WGS sequence"/>
</dbReference>
<feature type="transmembrane region" description="Helical" evidence="1">
    <location>
        <begin position="19"/>
        <end position="39"/>
    </location>
</feature>
<evidence type="ECO:0000313" key="3">
    <source>
        <dbReference type="Proteomes" id="UP000245998"/>
    </source>
</evidence>
<comment type="caution">
    <text evidence="2">The sequence shown here is derived from an EMBL/GenBank/DDBJ whole genome shotgun (WGS) entry which is preliminary data.</text>
</comment>
<gene>
    <name evidence="2" type="ORF">DCC39_03335</name>
</gene>
<evidence type="ECO:0000256" key="1">
    <source>
        <dbReference type="SAM" id="Phobius"/>
    </source>
</evidence>
<accession>A0A2U1K5V3</accession>
<keyword evidence="3" id="KW-1185">Reference proteome</keyword>
<dbReference type="EMBL" id="QCZG01000004">
    <property type="protein sequence ID" value="PWA12916.1"/>
    <property type="molecule type" value="Genomic_DNA"/>
</dbReference>
<dbReference type="AlphaFoldDB" id="A0A2U1K5V3"/>
<organism evidence="2 3">
    <name type="scientific">Pueribacillus theae</name>
    <dbReference type="NCBI Taxonomy" id="2171751"/>
    <lineage>
        <taxon>Bacteria</taxon>
        <taxon>Bacillati</taxon>
        <taxon>Bacillota</taxon>
        <taxon>Bacilli</taxon>
        <taxon>Bacillales</taxon>
        <taxon>Bacillaceae</taxon>
        <taxon>Pueribacillus</taxon>
    </lineage>
</organism>
<name>A0A2U1K5V3_9BACI</name>
<keyword evidence="1" id="KW-1133">Transmembrane helix</keyword>
<sequence>MGQIDNDAMYGPKNIINDIAFDCFIIILVICYLYVNLLIQMVFGFNKIHSAVAGSCFGKFFIMY</sequence>
<evidence type="ECO:0000313" key="2">
    <source>
        <dbReference type="EMBL" id="PWA12916.1"/>
    </source>
</evidence>
<keyword evidence="1" id="KW-0472">Membrane</keyword>
<proteinExistence type="predicted"/>
<reference evidence="2 3" key="1">
    <citation type="submission" date="2018-04" db="EMBL/GenBank/DDBJ databases">
        <title>Camelliibacillus theae gen. nov., sp. nov., isolated from Pu'er tea.</title>
        <authorList>
            <person name="Niu L."/>
        </authorList>
    </citation>
    <scope>NUCLEOTIDE SEQUENCE [LARGE SCALE GENOMIC DNA]</scope>
    <source>
        <strain evidence="2 3">T8</strain>
    </source>
</reference>
<keyword evidence="1" id="KW-0812">Transmembrane</keyword>